<gene>
    <name evidence="1" type="ORF">CHS0354_040097</name>
</gene>
<dbReference type="Proteomes" id="UP001195483">
    <property type="component" value="Unassembled WGS sequence"/>
</dbReference>
<name>A0AAE0W186_9BIVA</name>
<organism evidence="1 2">
    <name type="scientific">Potamilus streckersoni</name>
    <dbReference type="NCBI Taxonomy" id="2493646"/>
    <lineage>
        <taxon>Eukaryota</taxon>
        <taxon>Metazoa</taxon>
        <taxon>Spiralia</taxon>
        <taxon>Lophotrochozoa</taxon>
        <taxon>Mollusca</taxon>
        <taxon>Bivalvia</taxon>
        <taxon>Autobranchia</taxon>
        <taxon>Heteroconchia</taxon>
        <taxon>Palaeoheterodonta</taxon>
        <taxon>Unionida</taxon>
        <taxon>Unionoidea</taxon>
        <taxon>Unionidae</taxon>
        <taxon>Ambleminae</taxon>
        <taxon>Lampsilini</taxon>
        <taxon>Potamilus</taxon>
    </lineage>
</organism>
<keyword evidence="2" id="KW-1185">Reference proteome</keyword>
<reference evidence="1" key="3">
    <citation type="submission" date="2023-05" db="EMBL/GenBank/DDBJ databases">
        <authorList>
            <person name="Smith C.H."/>
        </authorList>
    </citation>
    <scope>NUCLEOTIDE SEQUENCE</scope>
    <source>
        <strain evidence="1">CHS0354</strain>
        <tissue evidence="1">Mantle</tissue>
    </source>
</reference>
<dbReference type="EMBL" id="JAEAOA010002328">
    <property type="protein sequence ID" value="KAK3597721.1"/>
    <property type="molecule type" value="Genomic_DNA"/>
</dbReference>
<protein>
    <submittedName>
        <fullName evidence="1">Uncharacterized protein</fullName>
    </submittedName>
</protein>
<dbReference type="AlphaFoldDB" id="A0AAE0W186"/>
<evidence type="ECO:0000313" key="2">
    <source>
        <dbReference type="Proteomes" id="UP001195483"/>
    </source>
</evidence>
<evidence type="ECO:0000313" key="1">
    <source>
        <dbReference type="EMBL" id="KAK3597721.1"/>
    </source>
</evidence>
<comment type="caution">
    <text evidence="1">The sequence shown here is derived from an EMBL/GenBank/DDBJ whole genome shotgun (WGS) entry which is preliminary data.</text>
</comment>
<reference evidence="1" key="2">
    <citation type="journal article" date="2021" name="Genome Biol. Evol.">
        <title>Developing a high-quality reference genome for a parasitic bivalve with doubly uniparental inheritance (Bivalvia: Unionida).</title>
        <authorList>
            <person name="Smith C.H."/>
        </authorList>
    </citation>
    <scope>NUCLEOTIDE SEQUENCE</scope>
    <source>
        <strain evidence="1">CHS0354</strain>
        <tissue evidence="1">Mantle</tissue>
    </source>
</reference>
<proteinExistence type="predicted"/>
<accession>A0AAE0W186</accession>
<sequence>MEEKTKGKEINNHALGGTCDKTVRQMLTLISVATIMAVQLEEGWWSLVVDVTFIVFTILG</sequence>
<reference evidence="1" key="1">
    <citation type="journal article" date="2021" name="Genome Biol. Evol.">
        <title>A High-Quality Reference Genome for a Parasitic Bivalve with Doubly Uniparental Inheritance (Bivalvia: Unionida).</title>
        <authorList>
            <person name="Smith C.H."/>
        </authorList>
    </citation>
    <scope>NUCLEOTIDE SEQUENCE</scope>
    <source>
        <strain evidence="1">CHS0354</strain>
    </source>
</reference>